<evidence type="ECO:0000313" key="2">
    <source>
        <dbReference type="EMBL" id="GAA4985847.1"/>
    </source>
</evidence>
<dbReference type="Proteomes" id="UP001500466">
    <property type="component" value="Unassembled WGS sequence"/>
</dbReference>
<dbReference type="Pfam" id="PF01593">
    <property type="entry name" value="Amino_oxidase"/>
    <property type="match status" value="1"/>
</dbReference>
<keyword evidence="3" id="KW-1185">Reference proteome</keyword>
<dbReference type="InterPro" id="IPR002937">
    <property type="entry name" value="Amino_oxidase"/>
</dbReference>
<name>A0ABP9I283_9ACTN</name>
<dbReference type="PRINTS" id="PR00420">
    <property type="entry name" value="RNGMNOXGNASE"/>
</dbReference>
<dbReference type="Gene3D" id="3.50.50.60">
    <property type="entry name" value="FAD/NAD(P)-binding domain"/>
    <property type="match status" value="1"/>
</dbReference>
<dbReference type="EMBL" id="BAABHS010000030">
    <property type="protein sequence ID" value="GAA4985847.1"/>
    <property type="molecule type" value="Genomic_DNA"/>
</dbReference>
<reference evidence="3" key="1">
    <citation type="journal article" date="2019" name="Int. J. Syst. Evol. Microbiol.">
        <title>The Global Catalogue of Microorganisms (GCM) 10K type strain sequencing project: providing services to taxonomists for standard genome sequencing and annotation.</title>
        <authorList>
            <consortium name="The Broad Institute Genomics Platform"/>
            <consortium name="The Broad Institute Genome Sequencing Center for Infectious Disease"/>
            <person name="Wu L."/>
            <person name="Ma J."/>
        </authorList>
    </citation>
    <scope>NUCLEOTIDE SEQUENCE [LARGE SCALE GENOMIC DNA]</scope>
    <source>
        <strain evidence="3">JCM 17986</strain>
    </source>
</reference>
<feature type="domain" description="Amine oxidase" evidence="1">
    <location>
        <begin position="16"/>
        <end position="410"/>
    </location>
</feature>
<gene>
    <name evidence="2" type="ORF">GCM10023205_65410</name>
</gene>
<dbReference type="SUPFAM" id="SSF51905">
    <property type="entry name" value="FAD/NAD(P)-binding domain"/>
    <property type="match status" value="1"/>
</dbReference>
<organism evidence="2 3">
    <name type="scientific">Yinghuangia aomiensis</name>
    <dbReference type="NCBI Taxonomy" id="676205"/>
    <lineage>
        <taxon>Bacteria</taxon>
        <taxon>Bacillati</taxon>
        <taxon>Actinomycetota</taxon>
        <taxon>Actinomycetes</taxon>
        <taxon>Kitasatosporales</taxon>
        <taxon>Streptomycetaceae</taxon>
        <taxon>Yinghuangia</taxon>
    </lineage>
</organism>
<evidence type="ECO:0000259" key="1">
    <source>
        <dbReference type="Pfam" id="PF01593"/>
    </source>
</evidence>
<evidence type="ECO:0000313" key="3">
    <source>
        <dbReference type="Proteomes" id="UP001500466"/>
    </source>
</evidence>
<accession>A0ABP9I283</accession>
<dbReference type="InterPro" id="IPR036188">
    <property type="entry name" value="FAD/NAD-bd_sf"/>
</dbReference>
<protein>
    <submittedName>
        <fullName evidence="2">NAD(P)/FAD-dependent oxidoreductase</fullName>
    </submittedName>
</protein>
<dbReference type="RefSeq" id="WP_345679380.1">
    <property type="nucleotide sequence ID" value="NZ_BAABHS010000030.1"/>
</dbReference>
<sequence length="434" mass="45047">MAEAHRSDVIVVGAGIAGLSAARRLAEAGVDVVVLEAGDRPGGRVRTDVVDGFRIDNGLQTLATAYPQVAARIDLARLDLRAFAPGVRVPGGGAVLDGVWHTGGRRIGDIRRVRGALGALRTGGLPATADRARVAAALGRASAMPVARILAAADGPAAEAGWPRALRPLLTALLHDPELASSRRFADLELRSYLRGRSAVPALGMGAVPEQLAAALPPGTVRYGVRVTAVATDRVATDVAGEIRARAVILATDPATAVELLPGLRRPALHRLTTLWHVVPQAPTTEPVLIVDGDDPGPLSHTAVISEIAPTYSPDRRALVCSTVLGHDGTEPAKLELVVRERLSAVYGGTGRDWTHLTTRHLPAAVPVVEPGHNFRRPVRVLAGLYVCGDHRDSSSLQGALASGRRAARSALADLGALTAFAEGARPGGKAPAA</sequence>
<comment type="caution">
    <text evidence="2">The sequence shown here is derived from an EMBL/GenBank/DDBJ whole genome shotgun (WGS) entry which is preliminary data.</text>
</comment>
<dbReference type="PANTHER" id="PTHR42841">
    <property type="entry name" value="AMINE OXIDASE"/>
    <property type="match status" value="1"/>
</dbReference>
<proteinExistence type="predicted"/>